<name>A0A5B8QY07_9GAMM</name>
<sequence length="574" mass="63821">MYVYLFEAKSIQTYLFRSGRLKDVISASERLDRLVDDDSGSVLAQVLHSAGLKSDLLESVLVSDQVIGFTRCKGGAFYAYCEQREPLLTLRSLWTLTVQQLFPGLEFADALTQGETLAEAMDAGHPALAASRNCPTVKFPLATAPCDHAPRTGLAAVPLSAAAKTEVKSSEKDERIDLDTEHHRQGYRLLRLRKEPLLHKFITSIEGDKQLPDSLNFPLNMEDFPAFNDPDEGHSVVKDLALIHIDGNGLGLLLRSLQGALKGIGDQEYGRAFRTFSSALARATQQAAFQASYWLYQEQKRGLDAGCEPDMLAMRPIVLGGDDITLFCQADLALGYAETFCIAFKSCSERELAPLYHDYLQGTPLKPYLTASGGILYHKATHPFTTCHNLVEGLCKEAKQLTQSLDSHVGPAAISFYRLSHALAEDIVTLRTQSQQFLIEDRQLLTSIGGYLVEDKTQNNAHKTNTYTPSLSNLKQAITLLRDKRSSLSIAKFRQMATELARGDMDEAERIYERAYEQLSPATLKEWQTILASLFPKADTPNWYWNNKSWLSDLLTIAHFLPQSTTSVTQGSKK</sequence>
<keyword evidence="1" id="KW-0547">Nucleotide-binding</keyword>
<dbReference type="EMBL" id="CP031775">
    <property type="protein sequence ID" value="QDZ90846.1"/>
    <property type="molecule type" value="Genomic_DNA"/>
</dbReference>
<evidence type="ECO:0000313" key="5">
    <source>
        <dbReference type="Proteomes" id="UP000321124"/>
    </source>
</evidence>
<reference evidence="4 5" key="1">
    <citation type="journal article" date="2019" name="Ecotoxicol. Environ. Saf.">
        <title>Microbial characterization of heavy metal resistant bacterial strains isolated from an electroplating wastewater treatment plant.</title>
        <authorList>
            <person name="Cai X."/>
            <person name="Zheng X."/>
            <person name="Zhang D."/>
            <person name="Iqbal W."/>
            <person name="Liu C."/>
            <person name="Yang B."/>
            <person name="Zhao X."/>
            <person name="Lu X."/>
            <person name="Mao Y."/>
        </authorList>
    </citation>
    <scope>NUCLEOTIDE SEQUENCE [LARGE SCALE GENOMIC DNA]</scope>
    <source>
        <strain evidence="4 5">Ni1-3</strain>
    </source>
</reference>
<accession>A0A5B8QY07</accession>
<dbReference type="AlphaFoldDB" id="A0A5B8QY07"/>
<keyword evidence="2" id="KW-0051">Antiviral defense</keyword>
<evidence type="ECO:0000256" key="2">
    <source>
        <dbReference type="ARBA" id="ARBA00023118"/>
    </source>
</evidence>
<evidence type="ECO:0000256" key="1">
    <source>
        <dbReference type="ARBA" id="ARBA00022741"/>
    </source>
</evidence>
<evidence type="ECO:0000259" key="3">
    <source>
        <dbReference type="Pfam" id="PF22335"/>
    </source>
</evidence>
<dbReference type="RefSeq" id="WP_126513115.1">
    <property type="nucleotide sequence ID" value="NZ_CP031775.2"/>
</dbReference>
<dbReference type="Proteomes" id="UP000321124">
    <property type="component" value="Chromosome"/>
</dbReference>
<gene>
    <name evidence="4" type="ORF">D0436_10405</name>
</gene>
<organism evidence="4 5">
    <name type="scientific">Shewanella decolorationis</name>
    <dbReference type="NCBI Taxonomy" id="256839"/>
    <lineage>
        <taxon>Bacteria</taxon>
        <taxon>Pseudomonadati</taxon>
        <taxon>Pseudomonadota</taxon>
        <taxon>Gammaproteobacteria</taxon>
        <taxon>Alteromonadales</taxon>
        <taxon>Shewanellaceae</taxon>
        <taxon>Shewanella</taxon>
    </lineage>
</organism>
<dbReference type="Gene3D" id="3.30.70.270">
    <property type="match status" value="1"/>
</dbReference>
<dbReference type="KEGG" id="sdeo:D0436_10405"/>
<proteinExistence type="predicted"/>
<evidence type="ECO:0000313" key="4">
    <source>
        <dbReference type="EMBL" id="QDZ90846.1"/>
    </source>
</evidence>
<dbReference type="Pfam" id="PF22335">
    <property type="entry name" value="Cas10-Cmr2_palm2"/>
    <property type="match status" value="1"/>
</dbReference>
<dbReference type="InterPro" id="IPR054767">
    <property type="entry name" value="Cas10-Cmr2_palm2"/>
</dbReference>
<dbReference type="GO" id="GO:0051607">
    <property type="term" value="P:defense response to virus"/>
    <property type="evidence" value="ECO:0007669"/>
    <property type="project" value="UniProtKB-KW"/>
</dbReference>
<dbReference type="GO" id="GO:0000166">
    <property type="term" value="F:nucleotide binding"/>
    <property type="evidence" value="ECO:0007669"/>
    <property type="project" value="UniProtKB-KW"/>
</dbReference>
<feature type="domain" description="Cas10/Cmr2 second palm" evidence="3">
    <location>
        <begin position="240"/>
        <end position="402"/>
    </location>
</feature>
<dbReference type="InterPro" id="IPR043128">
    <property type="entry name" value="Rev_trsase/Diguanyl_cyclase"/>
</dbReference>
<protein>
    <recommendedName>
        <fullName evidence="3">Cas10/Cmr2 second palm domain-containing protein</fullName>
    </recommendedName>
</protein>